<gene>
    <name evidence="2" type="ORF">TVAG_283580</name>
</gene>
<dbReference type="AlphaFoldDB" id="A2DER2"/>
<evidence type="ECO:0000313" key="3">
    <source>
        <dbReference type="Proteomes" id="UP000001542"/>
    </source>
</evidence>
<evidence type="ECO:0000313" key="2">
    <source>
        <dbReference type="EMBL" id="EAY21189.1"/>
    </source>
</evidence>
<sequence>MFGSISYKLDGGKQAQYCVFAVTNDGNIKVEDNKVSTYYDANGNKLAEKKDQYENFVSVYVNNQDKKSSITFEVGGSTKSPYVIRDTRLYNKYNAFRISNTGGDILNYEERDETTGLTVIMIIIYVVIGIVSLIIIVVVACLIKKFACKKKNSFKDGTGEALI</sequence>
<accession>A2DER2</accession>
<organism evidence="2 3">
    <name type="scientific">Trichomonas vaginalis (strain ATCC PRA-98 / G3)</name>
    <dbReference type="NCBI Taxonomy" id="412133"/>
    <lineage>
        <taxon>Eukaryota</taxon>
        <taxon>Metamonada</taxon>
        <taxon>Parabasalia</taxon>
        <taxon>Trichomonadida</taxon>
        <taxon>Trichomonadidae</taxon>
        <taxon>Trichomonas</taxon>
    </lineage>
</organism>
<feature type="transmembrane region" description="Helical" evidence="1">
    <location>
        <begin position="117"/>
        <end position="143"/>
    </location>
</feature>
<keyword evidence="1" id="KW-1133">Transmembrane helix</keyword>
<reference evidence="2" key="1">
    <citation type="submission" date="2006-10" db="EMBL/GenBank/DDBJ databases">
        <authorList>
            <person name="Amadeo P."/>
            <person name="Zhao Q."/>
            <person name="Wortman J."/>
            <person name="Fraser-Liggett C."/>
            <person name="Carlton J."/>
        </authorList>
    </citation>
    <scope>NUCLEOTIDE SEQUENCE</scope>
    <source>
        <strain evidence="2">G3</strain>
    </source>
</reference>
<proteinExistence type="predicted"/>
<protein>
    <submittedName>
        <fullName evidence="2">Uncharacterized protein</fullName>
    </submittedName>
</protein>
<dbReference type="SMR" id="A2DER2"/>
<evidence type="ECO:0000256" key="1">
    <source>
        <dbReference type="SAM" id="Phobius"/>
    </source>
</evidence>
<dbReference type="VEuPathDB" id="TrichDB:TVAG_283580"/>
<reference evidence="2" key="2">
    <citation type="journal article" date="2007" name="Science">
        <title>Draft genome sequence of the sexually transmitted pathogen Trichomonas vaginalis.</title>
        <authorList>
            <person name="Carlton J.M."/>
            <person name="Hirt R.P."/>
            <person name="Silva J.C."/>
            <person name="Delcher A.L."/>
            <person name="Schatz M."/>
            <person name="Zhao Q."/>
            <person name="Wortman J.R."/>
            <person name="Bidwell S.L."/>
            <person name="Alsmark U.C.M."/>
            <person name="Besteiro S."/>
            <person name="Sicheritz-Ponten T."/>
            <person name="Noel C.J."/>
            <person name="Dacks J.B."/>
            <person name="Foster P.G."/>
            <person name="Simillion C."/>
            <person name="Van de Peer Y."/>
            <person name="Miranda-Saavedra D."/>
            <person name="Barton G.J."/>
            <person name="Westrop G.D."/>
            <person name="Mueller S."/>
            <person name="Dessi D."/>
            <person name="Fiori P.L."/>
            <person name="Ren Q."/>
            <person name="Paulsen I."/>
            <person name="Zhang H."/>
            <person name="Bastida-Corcuera F.D."/>
            <person name="Simoes-Barbosa A."/>
            <person name="Brown M.T."/>
            <person name="Hayes R.D."/>
            <person name="Mukherjee M."/>
            <person name="Okumura C.Y."/>
            <person name="Schneider R."/>
            <person name="Smith A.J."/>
            <person name="Vanacova S."/>
            <person name="Villalvazo M."/>
            <person name="Haas B.J."/>
            <person name="Pertea M."/>
            <person name="Feldblyum T.V."/>
            <person name="Utterback T.R."/>
            <person name="Shu C.L."/>
            <person name="Osoegawa K."/>
            <person name="de Jong P.J."/>
            <person name="Hrdy I."/>
            <person name="Horvathova L."/>
            <person name="Zubacova Z."/>
            <person name="Dolezal P."/>
            <person name="Malik S.B."/>
            <person name="Logsdon J.M. Jr."/>
            <person name="Henze K."/>
            <person name="Gupta A."/>
            <person name="Wang C.C."/>
            <person name="Dunne R.L."/>
            <person name="Upcroft J.A."/>
            <person name="Upcroft P."/>
            <person name="White O."/>
            <person name="Salzberg S.L."/>
            <person name="Tang P."/>
            <person name="Chiu C.-H."/>
            <person name="Lee Y.-S."/>
            <person name="Embley T.M."/>
            <person name="Coombs G.H."/>
            <person name="Mottram J.C."/>
            <person name="Tachezy J."/>
            <person name="Fraser-Liggett C.M."/>
            <person name="Johnson P.J."/>
        </authorList>
    </citation>
    <scope>NUCLEOTIDE SEQUENCE [LARGE SCALE GENOMIC DNA]</scope>
    <source>
        <strain evidence="2">G3</strain>
    </source>
</reference>
<dbReference type="VEuPathDB" id="TrichDB:TVAGG3_0577040"/>
<dbReference type="Proteomes" id="UP000001542">
    <property type="component" value="Unassembled WGS sequence"/>
</dbReference>
<keyword evidence="3" id="KW-1185">Reference proteome</keyword>
<dbReference type="EMBL" id="DS113192">
    <property type="protein sequence ID" value="EAY21189.1"/>
    <property type="molecule type" value="Genomic_DNA"/>
</dbReference>
<keyword evidence="1" id="KW-0472">Membrane</keyword>
<keyword evidence="1" id="KW-0812">Transmembrane</keyword>
<dbReference type="InParanoid" id="A2DER2"/>
<name>A2DER2_TRIV3</name>